<organism evidence="3 4">
    <name type="scientific">Candidatus Nitrosoglobus terrae</name>
    <dbReference type="NCBI Taxonomy" id="1630141"/>
    <lineage>
        <taxon>Bacteria</taxon>
        <taxon>Pseudomonadati</taxon>
        <taxon>Pseudomonadota</taxon>
        <taxon>Gammaproteobacteria</taxon>
        <taxon>Chromatiales</taxon>
        <taxon>Chromatiaceae</taxon>
        <taxon>Candidatus Nitrosoglobus</taxon>
    </lineage>
</organism>
<keyword evidence="2" id="KW-1133">Transmembrane helix</keyword>
<evidence type="ECO:0000256" key="1">
    <source>
        <dbReference type="ARBA" id="ARBA00010894"/>
    </source>
</evidence>
<dbReference type="OrthoDB" id="9806665at2"/>
<dbReference type="AlphaFoldDB" id="A0A1Q2SJZ6"/>
<dbReference type="Pfam" id="PF02325">
    <property type="entry name" value="CCB3_YggT"/>
    <property type="match status" value="2"/>
</dbReference>
<dbReference type="Proteomes" id="UP000243679">
    <property type="component" value="Chromosome"/>
</dbReference>
<dbReference type="PANTHER" id="PTHR33219">
    <property type="entry name" value="YLMG HOMOLOG PROTEIN 2, CHLOROPLASTIC"/>
    <property type="match status" value="1"/>
</dbReference>
<comment type="similarity">
    <text evidence="1">Belongs to the YggT family.</text>
</comment>
<reference evidence="3 4" key="1">
    <citation type="journal article" date="2017" name="ISME J.">
        <title>An acid-tolerant ammonia-oxidizing ?-proteobacterium from soil.</title>
        <authorList>
            <person name="Hayatsu M."/>
            <person name="Tago K."/>
            <person name="Uchiyama I."/>
            <person name="Toyoda A."/>
            <person name="Wang Y."/>
            <person name="Shimomura Y."/>
            <person name="Okubo T."/>
            <person name="Kurisu F."/>
            <person name="Hirono Y."/>
            <person name="Nonaka K."/>
            <person name="Akiyama H."/>
            <person name="Itoh T."/>
            <person name="Takami H."/>
        </authorList>
    </citation>
    <scope>NUCLEOTIDE SEQUENCE [LARGE SCALE GENOMIC DNA]</scope>
    <source>
        <strain evidence="3 4">TAO100</strain>
    </source>
</reference>
<feature type="transmembrane region" description="Helical" evidence="2">
    <location>
        <begin position="6"/>
        <end position="31"/>
    </location>
</feature>
<dbReference type="GO" id="GO:0016020">
    <property type="term" value="C:membrane"/>
    <property type="evidence" value="ECO:0007669"/>
    <property type="project" value="InterPro"/>
</dbReference>
<dbReference type="KEGG" id="ntt:TAO_0074"/>
<evidence type="ECO:0000313" key="4">
    <source>
        <dbReference type="Proteomes" id="UP000243679"/>
    </source>
</evidence>
<protein>
    <submittedName>
        <fullName evidence="3">Hypothetical conserved protein</fullName>
    </submittedName>
</protein>
<evidence type="ECO:0000313" key="3">
    <source>
        <dbReference type="EMBL" id="BAW79444.1"/>
    </source>
</evidence>
<dbReference type="RefSeq" id="WP_096526108.1">
    <property type="nucleotide sequence ID" value="NZ_AP014836.1"/>
</dbReference>
<dbReference type="EMBL" id="AP014836">
    <property type="protein sequence ID" value="BAW79444.1"/>
    <property type="molecule type" value="Genomic_DNA"/>
</dbReference>
<evidence type="ECO:0000256" key="2">
    <source>
        <dbReference type="SAM" id="Phobius"/>
    </source>
</evidence>
<accession>A0A1Q2SJZ6</accession>
<sequence>MTGDYFINPLVFIINTLFNFYILVLMLRLILQWVRANFYNPVAKFLVTITQPLLHPLRRSLPPIGNLDTASIVLLLALTIVKLTIVSSLISSTPSLPLLLLASMGDLIGLVFEVFKISIIIQAILSWVAPAPAAYNPITTLLYSLNEPLLRPARNVIPLMGGLDLSPLVVLLGLQVVSMFIEPLFPHLI</sequence>
<dbReference type="InterPro" id="IPR003425">
    <property type="entry name" value="CCB3/YggT"/>
</dbReference>
<feature type="transmembrane region" description="Helical" evidence="2">
    <location>
        <begin position="67"/>
        <end position="90"/>
    </location>
</feature>
<keyword evidence="2" id="KW-0472">Membrane</keyword>
<keyword evidence="4" id="KW-1185">Reference proteome</keyword>
<feature type="transmembrane region" description="Helical" evidence="2">
    <location>
        <begin position="165"/>
        <end position="185"/>
    </location>
</feature>
<proteinExistence type="inferred from homology"/>
<name>A0A1Q2SJZ6_9GAMM</name>
<dbReference type="PANTHER" id="PTHR33219:SF14">
    <property type="entry name" value="PROTEIN COFACTOR ASSEMBLY OF COMPLEX C SUBUNIT B CCB3, CHLOROPLASTIC-RELATED"/>
    <property type="match status" value="1"/>
</dbReference>
<keyword evidence="2" id="KW-0812">Transmembrane</keyword>
<gene>
    <name evidence="3" type="ORF">TAO_0074</name>
</gene>